<protein>
    <submittedName>
        <fullName evidence="1">Uncharacterized protein</fullName>
    </submittedName>
</protein>
<sequence>MPRNRVAFVVWLFPPHPAHPGYCILILQTIYGVETELGRIDICKTWNIRRYAMTHSAQSNYSLQSSSKLHYNQPLYKYYSCIRNIMQCSMATKEI</sequence>
<dbReference type="HOGENOM" id="CLU_2372423_0_0_1"/>
<dbReference type="RefSeq" id="XP_040639425.1">
    <property type="nucleotide sequence ID" value="XM_040781795.1"/>
</dbReference>
<keyword evidence="2" id="KW-1185">Reference proteome</keyword>
<reference evidence="2" key="1">
    <citation type="journal article" date="2014" name="Nat. Commun.">
        <title>Genomic adaptations of the halophilic Dead Sea filamentous fungus Eurotium rubrum.</title>
        <authorList>
            <person name="Kis-Papo T."/>
            <person name="Weig A.R."/>
            <person name="Riley R."/>
            <person name="Persoh D."/>
            <person name="Salamov A."/>
            <person name="Sun H."/>
            <person name="Lipzen A."/>
            <person name="Wasser S.P."/>
            <person name="Rambold G."/>
            <person name="Grigoriev I.V."/>
            <person name="Nevo E."/>
        </authorList>
    </citation>
    <scope>NUCLEOTIDE SEQUENCE [LARGE SCALE GENOMIC DNA]</scope>
    <source>
        <strain evidence="2">CBS 135680</strain>
    </source>
</reference>
<organism evidence="1 2">
    <name type="scientific">Aspergillus ruber (strain CBS 135680)</name>
    <dbReference type="NCBI Taxonomy" id="1388766"/>
    <lineage>
        <taxon>Eukaryota</taxon>
        <taxon>Fungi</taxon>
        <taxon>Dikarya</taxon>
        <taxon>Ascomycota</taxon>
        <taxon>Pezizomycotina</taxon>
        <taxon>Eurotiomycetes</taxon>
        <taxon>Eurotiomycetidae</taxon>
        <taxon>Eurotiales</taxon>
        <taxon>Aspergillaceae</taxon>
        <taxon>Aspergillus</taxon>
        <taxon>Aspergillus subgen. Aspergillus</taxon>
    </lineage>
</organism>
<proteinExistence type="predicted"/>
<evidence type="ECO:0000313" key="2">
    <source>
        <dbReference type="Proteomes" id="UP000019804"/>
    </source>
</evidence>
<evidence type="ECO:0000313" key="1">
    <source>
        <dbReference type="EMBL" id="EYE95737.1"/>
    </source>
</evidence>
<dbReference type="EMBL" id="KK088421">
    <property type="protein sequence ID" value="EYE95737.1"/>
    <property type="molecule type" value="Genomic_DNA"/>
</dbReference>
<dbReference type="Proteomes" id="UP000019804">
    <property type="component" value="Unassembled WGS sequence"/>
</dbReference>
<dbReference type="AlphaFoldDB" id="A0A017SFK3"/>
<gene>
    <name evidence="1" type="ORF">EURHEDRAFT_412010</name>
</gene>
<accession>A0A017SFK3</accession>
<dbReference type="GeneID" id="63696919"/>
<name>A0A017SFK3_ASPRC</name>